<sequence>MYLHIVPSLFHLMANKFHLESISIPEVGFNISGSALSIGRPWPNKNLLVGMRKGRKAINGLLLKTDKKLKWFTAEYKWNIENMGVINHRVTSYIEDDDFDLVSQDIMLNHGFDKWEPRIHSAYENMPPVKIQPKMESFITKPGAESHDQWVEYEWGNFLQSREESLLLHTIQSERLNTQFSLFERLPSFENVIDLD</sequence>
<dbReference type="KEGG" id="epi:Q3V30_22395"/>
<keyword evidence="1" id="KW-0614">Plasmid</keyword>
<dbReference type="InterPro" id="IPR046054">
    <property type="entry name" value="DUF6012"/>
</dbReference>
<accession>A0AA50HSN8</accession>
<dbReference type="Proteomes" id="UP001228139">
    <property type="component" value="Plasmid unnamed2"/>
</dbReference>
<geneLocation type="plasmid" evidence="1 2">
    <name>unnamed2</name>
</geneLocation>
<keyword evidence="2" id="KW-1185">Reference proteome</keyword>
<organism evidence="1 2">
    <name type="scientific">Erwinia pyri</name>
    <dbReference type="NCBI Taxonomy" id="3062598"/>
    <lineage>
        <taxon>Bacteria</taxon>
        <taxon>Pseudomonadati</taxon>
        <taxon>Pseudomonadota</taxon>
        <taxon>Gammaproteobacteria</taxon>
        <taxon>Enterobacterales</taxon>
        <taxon>Erwiniaceae</taxon>
        <taxon>Erwinia</taxon>
    </lineage>
</organism>
<evidence type="ECO:0000313" key="1">
    <source>
        <dbReference type="EMBL" id="WLS81215.1"/>
    </source>
</evidence>
<dbReference type="AlphaFoldDB" id="A0AA50HSN8"/>
<evidence type="ECO:0000313" key="2">
    <source>
        <dbReference type="Proteomes" id="UP001228139"/>
    </source>
</evidence>
<protein>
    <submittedName>
        <fullName evidence="1">DUF6012 family protein</fullName>
    </submittedName>
</protein>
<reference evidence="1 2" key="1">
    <citation type="submission" date="2023-07" db="EMBL/GenBank/DDBJ databases">
        <title>Pathogenic bacteria of pear tree diseases.</title>
        <authorList>
            <person name="Zhang Z."/>
            <person name="He L."/>
            <person name="Huang R."/>
        </authorList>
    </citation>
    <scope>NUCLEOTIDE SEQUENCE [LARGE SCALE GENOMIC DNA]</scope>
    <source>
        <strain evidence="1 2">DE2</strain>
        <plasmid evidence="1 2">unnamed2</plasmid>
    </source>
</reference>
<dbReference type="Pfam" id="PF19475">
    <property type="entry name" value="DUF6012"/>
    <property type="match status" value="1"/>
</dbReference>
<name>A0AA50HSN8_9GAMM</name>
<gene>
    <name evidence="1" type="ORF">Q3V30_22395</name>
</gene>
<dbReference type="RefSeq" id="WP_306213566.1">
    <property type="nucleotide sequence ID" value="NZ_CP132355.1"/>
</dbReference>
<proteinExistence type="predicted"/>
<dbReference type="EMBL" id="CP132355">
    <property type="protein sequence ID" value="WLS81215.1"/>
    <property type="molecule type" value="Genomic_DNA"/>
</dbReference>